<evidence type="ECO:0008006" key="4">
    <source>
        <dbReference type="Google" id="ProtNLM"/>
    </source>
</evidence>
<dbReference type="Proteomes" id="UP000254889">
    <property type="component" value="Chromosome"/>
</dbReference>
<gene>
    <name evidence="2" type="ORF">DW352_16985</name>
</gene>
<feature type="transmembrane region" description="Helical" evidence="1">
    <location>
        <begin position="100"/>
        <end position="121"/>
    </location>
</feature>
<name>A0A345ZYS1_9HYPH</name>
<evidence type="ECO:0000313" key="3">
    <source>
        <dbReference type="Proteomes" id="UP000254889"/>
    </source>
</evidence>
<feature type="transmembrane region" description="Helical" evidence="1">
    <location>
        <begin position="45"/>
        <end position="63"/>
    </location>
</feature>
<dbReference type="KEGG" id="ptaw:DW352_16985"/>
<protein>
    <recommendedName>
        <fullName evidence="4">Transmembrane protein</fullName>
    </recommendedName>
</protein>
<feature type="transmembrane region" description="Helical" evidence="1">
    <location>
        <begin position="75"/>
        <end position="94"/>
    </location>
</feature>
<evidence type="ECO:0000256" key="1">
    <source>
        <dbReference type="SAM" id="Phobius"/>
    </source>
</evidence>
<reference evidence="2 3" key="1">
    <citation type="submission" date="2018-07" db="EMBL/GenBank/DDBJ databases">
        <authorList>
            <person name="Quirk P.G."/>
            <person name="Krulwich T.A."/>
        </authorList>
    </citation>
    <scope>NUCLEOTIDE SEQUENCE [LARGE SCALE GENOMIC DNA]</scope>
    <source>
        <strain evidence="2 3">CC-BB4</strain>
    </source>
</reference>
<organism evidence="2 3">
    <name type="scientific">Pseudolabrys taiwanensis</name>
    <dbReference type="NCBI Taxonomy" id="331696"/>
    <lineage>
        <taxon>Bacteria</taxon>
        <taxon>Pseudomonadati</taxon>
        <taxon>Pseudomonadota</taxon>
        <taxon>Alphaproteobacteria</taxon>
        <taxon>Hyphomicrobiales</taxon>
        <taxon>Xanthobacteraceae</taxon>
        <taxon>Pseudolabrys</taxon>
    </lineage>
</organism>
<dbReference type="OrthoDB" id="9811032at2"/>
<accession>A0A345ZYS1</accession>
<keyword evidence="3" id="KW-1185">Reference proteome</keyword>
<keyword evidence="1" id="KW-0812">Transmembrane</keyword>
<evidence type="ECO:0000313" key="2">
    <source>
        <dbReference type="EMBL" id="AXK82068.1"/>
    </source>
</evidence>
<keyword evidence="1" id="KW-1133">Transmembrane helix</keyword>
<keyword evidence="1" id="KW-0472">Membrane</keyword>
<dbReference type="RefSeq" id="WP_115692447.1">
    <property type="nucleotide sequence ID" value="NZ_CP031417.1"/>
</dbReference>
<dbReference type="EMBL" id="CP031417">
    <property type="protein sequence ID" value="AXK82068.1"/>
    <property type="molecule type" value="Genomic_DNA"/>
</dbReference>
<proteinExistence type="predicted"/>
<sequence length="135" mass="14732">MFMLGFPLLLVPFAIYNIIAFLMPGVSWTATITSVHMMSDADWTMSAGDMLLVLSILLLFGELMKSTRIGLRSVVDHGLSLLLFLAALVEFILVRQAGTSTFFLLLVIMFVDVLGGFAVTLRSAQRDLTVEGVAS</sequence>
<dbReference type="AlphaFoldDB" id="A0A345ZYS1"/>